<evidence type="ECO:0000259" key="2">
    <source>
        <dbReference type="SMART" id="SM00137"/>
    </source>
</evidence>
<dbReference type="SMART" id="SM00137">
    <property type="entry name" value="MAM"/>
    <property type="match status" value="1"/>
</dbReference>
<accession>A0A4U8UVL2</accession>
<dbReference type="InterPro" id="IPR000998">
    <property type="entry name" value="MAM_dom"/>
</dbReference>
<dbReference type="GO" id="GO:0016020">
    <property type="term" value="C:membrane"/>
    <property type="evidence" value="ECO:0007669"/>
    <property type="project" value="InterPro"/>
</dbReference>
<gene>
    <name evidence="3" type="ORF">L596_003871</name>
</gene>
<proteinExistence type="predicted"/>
<feature type="region of interest" description="Disordered" evidence="1">
    <location>
        <begin position="296"/>
        <end position="319"/>
    </location>
</feature>
<dbReference type="OrthoDB" id="5914193at2759"/>
<feature type="domain" description="MAM" evidence="2">
    <location>
        <begin position="100"/>
        <end position="249"/>
    </location>
</feature>
<dbReference type="Pfam" id="PF00629">
    <property type="entry name" value="MAM"/>
    <property type="match status" value="1"/>
</dbReference>
<dbReference type="SUPFAM" id="SSF49899">
    <property type="entry name" value="Concanavalin A-like lectins/glucanases"/>
    <property type="match status" value="1"/>
</dbReference>
<keyword evidence="4" id="KW-1185">Reference proteome</keyword>
<feature type="region of interest" description="Disordered" evidence="1">
    <location>
        <begin position="460"/>
        <end position="488"/>
    </location>
</feature>
<protein>
    <recommendedName>
        <fullName evidence="2">MAM domain-containing protein</fullName>
    </recommendedName>
</protein>
<evidence type="ECO:0000313" key="4">
    <source>
        <dbReference type="Proteomes" id="UP000298663"/>
    </source>
</evidence>
<dbReference type="InterPro" id="IPR013320">
    <property type="entry name" value="ConA-like_dom_sf"/>
</dbReference>
<dbReference type="Proteomes" id="UP000298663">
    <property type="component" value="Chromosome X"/>
</dbReference>
<evidence type="ECO:0000256" key="1">
    <source>
        <dbReference type="SAM" id="MobiDB-lite"/>
    </source>
</evidence>
<sequence length="602" mass="66818">MMRDHNLLLRLNLGGEVCRDYRRSQIAWKSSPVNVLSIYIPCLGTEAKRRHGSICDQETTSDDESQVLHFVRRLNSDRARGNPAFLELELRLQPAVQMAEWDRPRGFWRVAVSNIAAMDTHRQIESMHSGSSDEFAYTFGMSGRQSAILISDVINCQLGGAKLKMWYWKTDATTTLEVCVRQPPGNPDPSKLHCYNALTGIHAQQWIYIAVELPPISQPFELVIRAFFTQPIDIIAIDDISYDAILCGEQKAERRRRRATENLPVIGVRDWEELKKATKNQNLPTMLVVAEPEMSIEKTEKEHSSEKKNLPQHSLSATEEPWTTVEATTTFVKTTSAPIATSLNSNQTVDHMNNLVNFLRQAAPLLPVLPALVRSLHSTDSSQFAPTARPDPLQGLMQLAGLSSPQHSLAPPVAAGTPIYSNRRENASESMTAPIAFTGLSNLMNKLGTAATSNYGTPLPNYGSPDLTRQASQEAFEEPEGSSGFVTESSATTLQSSTVYPAKIANLYGVQQTRVTKKVDEQYMAPLKTARKIDSELPRSSEDNLDISSLTPNEIKQLEAIHRKIFNGHNSEPSLVNKAALQLVRTCDSSARNRQGRTLTGR</sequence>
<dbReference type="AlphaFoldDB" id="A0A4U8UVL2"/>
<dbReference type="Gene3D" id="2.60.120.200">
    <property type="match status" value="1"/>
</dbReference>
<name>A0A4U8UVL2_STECR</name>
<dbReference type="EMBL" id="AZBU02000001">
    <property type="protein sequence ID" value="TMS36789.1"/>
    <property type="molecule type" value="Genomic_DNA"/>
</dbReference>
<reference evidence="3 4" key="1">
    <citation type="journal article" date="2015" name="Genome Biol.">
        <title>Comparative genomics of Steinernema reveals deeply conserved gene regulatory networks.</title>
        <authorList>
            <person name="Dillman A.R."/>
            <person name="Macchietto M."/>
            <person name="Porter C.F."/>
            <person name="Rogers A."/>
            <person name="Williams B."/>
            <person name="Antoshechkin I."/>
            <person name="Lee M.M."/>
            <person name="Goodwin Z."/>
            <person name="Lu X."/>
            <person name="Lewis E.E."/>
            <person name="Goodrich-Blair H."/>
            <person name="Stock S.P."/>
            <person name="Adams B.J."/>
            <person name="Sternberg P.W."/>
            <person name="Mortazavi A."/>
        </authorList>
    </citation>
    <scope>NUCLEOTIDE SEQUENCE [LARGE SCALE GENOMIC DNA]</scope>
    <source>
        <strain evidence="3 4">ALL</strain>
    </source>
</reference>
<feature type="compositionally biased region" description="Basic and acidic residues" evidence="1">
    <location>
        <begin position="296"/>
        <end position="309"/>
    </location>
</feature>
<reference evidence="3 4" key="2">
    <citation type="journal article" date="2019" name="G3 (Bethesda)">
        <title>Hybrid Assembly of the Genome of the Entomopathogenic Nematode Steinernema carpocapsae Identifies the X-Chromosome.</title>
        <authorList>
            <person name="Serra L."/>
            <person name="Macchietto M."/>
            <person name="Macias-Munoz A."/>
            <person name="McGill C.J."/>
            <person name="Rodriguez I.M."/>
            <person name="Rodriguez B."/>
            <person name="Murad R."/>
            <person name="Mortazavi A."/>
        </authorList>
    </citation>
    <scope>NUCLEOTIDE SEQUENCE [LARGE SCALE GENOMIC DNA]</scope>
    <source>
        <strain evidence="3 4">ALL</strain>
    </source>
</reference>
<evidence type="ECO:0000313" key="3">
    <source>
        <dbReference type="EMBL" id="TMS36789.1"/>
    </source>
</evidence>
<dbReference type="EMBL" id="CM016762">
    <property type="protein sequence ID" value="TMS36789.1"/>
    <property type="molecule type" value="Genomic_DNA"/>
</dbReference>
<organism evidence="3 4">
    <name type="scientific">Steinernema carpocapsae</name>
    <name type="common">Entomopathogenic nematode</name>
    <dbReference type="NCBI Taxonomy" id="34508"/>
    <lineage>
        <taxon>Eukaryota</taxon>
        <taxon>Metazoa</taxon>
        <taxon>Ecdysozoa</taxon>
        <taxon>Nematoda</taxon>
        <taxon>Chromadorea</taxon>
        <taxon>Rhabditida</taxon>
        <taxon>Tylenchina</taxon>
        <taxon>Panagrolaimomorpha</taxon>
        <taxon>Strongyloidoidea</taxon>
        <taxon>Steinernematidae</taxon>
        <taxon>Steinernema</taxon>
    </lineage>
</organism>
<comment type="caution">
    <text evidence="3">The sequence shown here is derived from an EMBL/GenBank/DDBJ whole genome shotgun (WGS) entry which is preliminary data.</text>
</comment>